<reference evidence="1 2" key="1">
    <citation type="submission" date="2017-07" db="EMBL/GenBank/DDBJ databases">
        <title>Phylogenetic study on the rhizospheric bacterium Ochrobactrum sp. A44.</title>
        <authorList>
            <person name="Krzyzanowska D.M."/>
            <person name="Ossowicki A."/>
            <person name="Rajewska M."/>
            <person name="Maciag T."/>
            <person name="Kaczynski Z."/>
            <person name="Czerwicka M."/>
            <person name="Jafra S."/>
        </authorList>
    </citation>
    <scope>NUCLEOTIDE SEQUENCE [LARGE SCALE GENOMIC DNA]</scope>
    <source>
        <strain evidence="1 2">DSM 7216</strain>
    </source>
</reference>
<comment type="caution">
    <text evidence="1">The sequence shown here is derived from an EMBL/GenBank/DDBJ whole genome shotgun (WGS) entry which is preliminary data.</text>
</comment>
<keyword evidence="2" id="KW-1185">Reference proteome</keyword>
<keyword evidence="1" id="KW-0449">Lipoprotein</keyword>
<organism evidence="1 2">
    <name type="scientific">Brucella thiophenivorans</name>
    <dbReference type="NCBI Taxonomy" id="571255"/>
    <lineage>
        <taxon>Bacteria</taxon>
        <taxon>Pseudomonadati</taxon>
        <taxon>Pseudomonadota</taxon>
        <taxon>Alphaproteobacteria</taxon>
        <taxon>Hyphomicrobiales</taxon>
        <taxon>Brucellaceae</taxon>
        <taxon>Brucella/Ochrobactrum group</taxon>
        <taxon>Brucella</taxon>
    </lineage>
</organism>
<accession>A0A256F328</accession>
<evidence type="ECO:0000313" key="1">
    <source>
        <dbReference type="EMBL" id="OYR09255.1"/>
    </source>
</evidence>
<dbReference type="Proteomes" id="UP000215590">
    <property type="component" value="Unassembled WGS sequence"/>
</dbReference>
<protein>
    <submittedName>
        <fullName evidence="1">Putative lipoprotein</fullName>
    </submittedName>
</protein>
<dbReference type="AlphaFoldDB" id="A0A256F328"/>
<dbReference type="EMBL" id="NNRJ01000064">
    <property type="protein sequence ID" value="OYR09255.1"/>
    <property type="molecule type" value="Genomic_DNA"/>
</dbReference>
<name>A0A256F328_9HYPH</name>
<proteinExistence type="predicted"/>
<gene>
    <name evidence="1" type="ORF">CEV31_3894</name>
</gene>
<sequence>MIFVTLFRESACGGIILFSLCSSKKFSTEFPQNGLLTLSIGV</sequence>
<evidence type="ECO:0000313" key="2">
    <source>
        <dbReference type="Proteomes" id="UP000215590"/>
    </source>
</evidence>